<protein>
    <recommendedName>
        <fullName evidence="3">Molecular chaperone TorD family protein</fullName>
    </recommendedName>
</protein>
<dbReference type="InterPro" id="IPR020945">
    <property type="entry name" value="DMSO/NO3_reduct_chaperone"/>
</dbReference>
<evidence type="ECO:0000313" key="2">
    <source>
        <dbReference type="Proteomes" id="UP000308978"/>
    </source>
</evidence>
<evidence type="ECO:0008006" key="3">
    <source>
        <dbReference type="Google" id="ProtNLM"/>
    </source>
</evidence>
<name>A0A4S4G616_9ACTN</name>
<proteinExistence type="predicted"/>
<reference evidence="1 2" key="1">
    <citation type="submission" date="2019-04" db="EMBL/GenBank/DDBJ databases">
        <title>Microbes associate with the intestines of laboratory mice.</title>
        <authorList>
            <person name="Navarre W."/>
            <person name="Wong E."/>
            <person name="Huang K.C."/>
            <person name="Tropini C."/>
            <person name="Ng K."/>
            <person name="Yu B."/>
        </authorList>
    </citation>
    <scope>NUCLEOTIDE SEQUENCE [LARGE SCALE GENOMIC DNA]</scope>
    <source>
        <strain evidence="1 2">NM80_B27</strain>
    </source>
</reference>
<organism evidence="1 2">
    <name type="scientific">Adlercreutzia caecimuris</name>
    <dbReference type="NCBI Taxonomy" id="671266"/>
    <lineage>
        <taxon>Bacteria</taxon>
        <taxon>Bacillati</taxon>
        <taxon>Actinomycetota</taxon>
        <taxon>Coriobacteriia</taxon>
        <taxon>Eggerthellales</taxon>
        <taxon>Eggerthellaceae</taxon>
        <taxon>Adlercreutzia</taxon>
    </lineage>
</organism>
<comment type="caution">
    <text evidence="1">The sequence shown here is derived from an EMBL/GenBank/DDBJ whole genome shotgun (WGS) entry which is preliminary data.</text>
</comment>
<accession>A0A4S4G616</accession>
<dbReference type="AlphaFoldDB" id="A0A4S4G616"/>
<dbReference type="RefSeq" id="WP_136433837.1">
    <property type="nucleotide sequence ID" value="NZ_SSTJ01000004.1"/>
</dbReference>
<gene>
    <name evidence="1" type="ORF">E5986_04785</name>
</gene>
<dbReference type="Proteomes" id="UP000308978">
    <property type="component" value="Unassembled WGS sequence"/>
</dbReference>
<dbReference type="Pfam" id="PF02613">
    <property type="entry name" value="Nitrate_red_del"/>
    <property type="match status" value="1"/>
</dbReference>
<dbReference type="InterPro" id="IPR036411">
    <property type="entry name" value="TorD-like_sf"/>
</dbReference>
<evidence type="ECO:0000313" key="1">
    <source>
        <dbReference type="EMBL" id="THG37686.1"/>
    </source>
</evidence>
<sequence>MQKRANYVRALGALFALWGADYPAAYEGAQAAAVDGLAAPAPPSAAVRRRLEDEVLTLGALAATLPVESLYKPWASMSGGDGGGPAQFGAARNLLLGDSAQHMRALYGGLELEVPPAYEAMPDHVVLLTEVACLYAEAGNGEAVRALLADHLDWLSAYEEALATRLAALKARPLPVARHHDELTAALAHGRELTGALTRAIHNLSQSLR</sequence>
<dbReference type="SUPFAM" id="SSF89155">
    <property type="entry name" value="TorD-like"/>
    <property type="match status" value="1"/>
</dbReference>
<dbReference type="Gene3D" id="1.10.3480.10">
    <property type="entry name" value="TorD-like"/>
    <property type="match status" value="1"/>
</dbReference>
<dbReference type="EMBL" id="SSTJ01000004">
    <property type="protein sequence ID" value="THG37686.1"/>
    <property type="molecule type" value="Genomic_DNA"/>
</dbReference>